<keyword evidence="2" id="KW-0378">Hydrolase</keyword>
<dbReference type="Gene3D" id="3.20.20.140">
    <property type="entry name" value="Metal-dependent hydrolases"/>
    <property type="match status" value="1"/>
</dbReference>
<keyword evidence="5" id="KW-1185">Reference proteome</keyword>
<feature type="domain" description="Amidohydrolase 3" evidence="3">
    <location>
        <begin position="316"/>
        <end position="356"/>
    </location>
</feature>
<dbReference type="InterPro" id="IPR032466">
    <property type="entry name" value="Metal_Hydrolase"/>
</dbReference>
<dbReference type="SUPFAM" id="SSF51338">
    <property type="entry name" value="Composite domain of metallo-dependent hydrolases"/>
    <property type="match status" value="1"/>
</dbReference>
<accession>A0A1H2WPM3</accession>
<comment type="similarity">
    <text evidence="1">Belongs to the metallo-dependent hydrolases superfamily. NagA family.</text>
</comment>
<dbReference type="Pfam" id="PF07969">
    <property type="entry name" value="Amidohydro_3"/>
    <property type="match status" value="1"/>
</dbReference>
<organism evidence="4 5">
    <name type="scientific">Allgaiera indica</name>
    <dbReference type="NCBI Taxonomy" id="765699"/>
    <lineage>
        <taxon>Bacteria</taxon>
        <taxon>Pseudomonadati</taxon>
        <taxon>Pseudomonadota</taxon>
        <taxon>Alphaproteobacteria</taxon>
        <taxon>Rhodobacterales</taxon>
        <taxon>Paracoccaceae</taxon>
        <taxon>Allgaiera</taxon>
    </lineage>
</organism>
<evidence type="ECO:0000259" key="3">
    <source>
        <dbReference type="Pfam" id="PF07969"/>
    </source>
</evidence>
<dbReference type="NCBIfam" id="NF011987">
    <property type="entry name" value="PRK15446.2-3"/>
    <property type="match status" value="1"/>
</dbReference>
<protein>
    <submittedName>
        <fullName evidence="4">Alpha-D-ribose 1-methylphosphonate 5-triphosphate diphosphatase</fullName>
    </submittedName>
</protein>
<evidence type="ECO:0000256" key="2">
    <source>
        <dbReference type="ARBA" id="ARBA00022801"/>
    </source>
</evidence>
<evidence type="ECO:0000313" key="5">
    <source>
        <dbReference type="Proteomes" id="UP000199541"/>
    </source>
</evidence>
<dbReference type="Gene3D" id="2.30.40.10">
    <property type="entry name" value="Urease, subunit C, domain 1"/>
    <property type="match status" value="1"/>
</dbReference>
<proteinExistence type="inferred from homology"/>
<dbReference type="InterPro" id="IPR011059">
    <property type="entry name" value="Metal-dep_hydrolase_composite"/>
</dbReference>
<evidence type="ECO:0000313" key="4">
    <source>
        <dbReference type="EMBL" id="SDW82204.1"/>
    </source>
</evidence>
<sequence length="393" mass="42104">MTMTLPPLRLTGATVLRDARLLPEAIGLADGMLTDAALPEVDLTGYLVLPGIVDLHGDGFERHIAPRPSAPMPLAFGLRAAEREAAAHGLTTAWFAQSWSWEGGLRGPDHAERVMAALAEHRAEAMLDLRLQIRCETHLFDEDDRLLAAIGRFGVDYVVFNNHLPEAILLAEAGSPTLAAWAERDGCAPETFRRRLYDALARARSVPRRLLTLARAFDALGLRYGSHDDPDGATRDYFHALGARIAEFPQSRGAASVARTLGDPVLMGAPNVVRGGSQAGHVAARDLLVEGLVDALVSDYHTPCLPAAAWALSDCGLLPFARAWEMISTRPAAIMGLADRGTLAPGQRADLVIMNPRTRGIEATIAGGRLAYLAGEAGARLLARTPGLRYAAE</sequence>
<reference evidence="4 5" key="1">
    <citation type="submission" date="2016-10" db="EMBL/GenBank/DDBJ databases">
        <authorList>
            <person name="Varghese N."/>
            <person name="Submissions S."/>
        </authorList>
    </citation>
    <scope>NUCLEOTIDE SEQUENCE [LARGE SCALE GENOMIC DNA]</scope>
    <source>
        <strain evidence="4 5">DSM 24802</strain>
    </source>
</reference>
<dbReference type="InterPro" id="IPR013108">
    <property type="entry name" value="Amidohydro_3"/>
</dbReference>
<dbReference type="SUPFAM" id="SSF51556">
    <property type="entry name" value="Metallo-dependent hydrolases"/>
    <property type="match status" value="1"/>
</dbReference>
<dbReference type="Proteomes" id="UP000199541">
    <property type="component" value="Unassembled WGS sequence"/>
</dbReference>
<dbReference type="PANTHER" id="PTHR11113">
    <property type="entry name" value="N-ACETYLGLUCOSAMINE-6-PHOSPHATE DEACETYLASE"/>
    <property type="match status" value="1"/>
</dbReference>
<gene>
    <name evidence="4" type="ORF">SAMN05444006_10724</name>
</gene>
<dbReference type="EMBL" id="FNOB01000007">
    <property type="protein sequence ID" value="SDW82204.1"/>
    <property type="molecule type" value="Genomic_DNA"/>
</dbReference>
<dbReference type="PANTHER" id="PTHR11113:SF14">
    <property type="entry name" value="N-ACETYLGLUCOSAMINE-6-PHOSPHATE DEACETYLASE"/>
    <property type="match status" value="1"/>
</dbReference>
<name>A0A1H2WPM3_9RHOB</name>
<comment type="caution">
    <text evidence="4">The sequence shown here is derived from an EMBL/GenBank/DDBJ whole genome shotgun (WGS) entry which is preliminary data.</text>
</comment>
<evidence type="ECO:0000256" key="1">
    <source>
        <dbReference type="ARBA" id="ARBA00010716"/>
    </source>
</evidence>